<dbReference type="PANTHER" id="PTHR37422:SF23">
    <property type="entry name" value="TEICHURONIC ACID BIOSYNTHESIS PROTEIN TUAE"/>
    <property type="match status" value="1"/>
</dbReference>
<feature type="transmembrane region" description="Helical" evidence="6">
    <location>
        <begin position="143"/>
        <end position="161"/>
    </location>
</feature>
<geneLocation type="plasmid" evidence="8 9">
    <name>pDEIPR03</name>
</geneLocation>
<accession>F0RQY2</accession>
<proteinExistence type="predicted"/>
<keyword evidence="3 6" id="KW-1133">Transmembrane helix</keyword>
<feature type="transmembrane region" description="Helical" evidence="6">
    <location>
        <begin position="344"/>
        <end position="363"/>
    </location>
</feature>
<evidence type="ECO:0000256" key="5">
    <source>
        <dbReference type="SAM" id="MobiDB-lite"/>
    </source>
</evidence>
<evidence type="ECO:0000259" key="7">
    <source>
        <dbReference type="Pfam" id="PF04932"/>
    </source>
</evidence>
<feature type="transmembrane region" description="Helical" evidence="6">
    <location>
        <begin position="102"/>
        <end position="122"/>
    </location>
</feature>
<dbReference type="GO" id="GO:0016020">
    <property type="term" value="C:membrane"/>
    <property type="evidence" value="ECO:0007669"/>
    <property type="project" value="UniProtKB-SubCell"/>
</dbReference>
<feature type="transmembrane region" description="Helical" evidence="6">
    <location>
        <begin position="375"/>
        <end position="392"/>
    </location>
</feature>
<dbReference type="Proteomes" id="UP000007718">
    <property type="component" value="Plasmid pDEIPR03"/>
</dbReference>
<organism evidence="8 9">
    <name type="scientific">Deinococcus proteolyticus (strain ATCC 35074 / DSM 20540 / JCM 6276 / NBRC 101906 / NCIMB 13154 / VKM Ac-1939 / CCM 2703 / MRP)</name>
    <dbReference type="NCBI Taxonomy" id="693977"/>
    <lineage>
        <taxon>Bacteria</taxon>
        <taxon>Thermotogati</taxon>
        <taxon>Deinococcota</taxon>
        <taxon>Deinococci</taxon>
        <taxon>Deinococcales</taxon>
        <taxon>Deinococcaceae</taxon>
        <taxon>Deinococcus</taxon>
    </lineage>
</organism>
<evidence type="ECO:0000313" key="9">
    <source>
        <dbReference type="Proteomes" id="UP000007718"/>
    </source>
</evidence>
<evidence type="ECO:0000256" key="3">
    <source>
        <dbReference type="ARBA" id="ARBA00022989"/>
    </source>
</evidence>
<evidence type="ECO:0000256" key="2">
    <source>
        <dbReference type="ARBA" id="ARBA00022692"/>
    </source>
</evidence>
<dbReference type="EMBL" id="CP002539">
    <property type="protein sequence ID" value="ADY27691.1"/>
    <property type="molecule type" value="Genomic_DNA"/>
</dbReference>
<feature type="transmembrane region" description="Helical" evidence="6">
    <location>
        <begin position="404"/>
        <end position="421"/>
    </location>
</feature>
<dbReference type="AlphaFoldDB" id="F0RQY2"/>
<feature type="region of interest" description="Disordered" evidence="5">
    <location>
        <begin position="426"/>
        <end position="449"/>
    </location>
</feature>
<protein>
    <recommendedName>
        <fullName evidence="7">O-antigen ligase-related domain-containing protein</fullName>
    </recommendedName>
</protein>
<evidence type="ECO:0000256" key="6">
    <source>
        <dbReference type="SAM" id="Phobius"/>
    </source>
</evidence>
<feature type="transmembrane region" description="Helical" evidence="6">
    <location>
        <begin position="43"/>
        <end position="65"/>
    </location>
</feature>
<keyword evidence="9" id="KW-1185">Reference proteome</keyword>
<feature type="transmembrane region" description="Helical" evidence="6">
    <location>
        <begin position="77"/>
        <end position="96"/>
    </location>
</feature>
<dbReference type="InterPro" id="IPR051533">
    <property type="entry name" value="WaaL-like"/>
</dbReference>
<feature type="transmembrane region" description="Helical" evidence="6">
    <location>
        <begin position="18"/>
        <end position="37"/>
    </location>
</feature>
<keyword evidence="2 6" id="KW-0812">Transmembrane</keyword>
<evidence type="ECO:0000256" key="1">
    <source>
        <dbReference type="ARBA" id="ARBA00004141"/>
    </source>
</evidence>
<dbReference type="PANTHER" id="PTHR37422">
    <property type="entry name" value="TEICHURONIC ACID BIOSYNTHESIS PROTEIN TUAE"/>
    <property type="match status" value="1"/>
</dbReference>
<dbReference type="KEGG" id="dpt:Deipr_2577"/>
<evidence type="ECO:0000256" key="4">
    <source>
        <dbReference type="ARBA" id="ARBA00023136"/>
    </source>
</evidence>
<name>F0RQY2_DEIPM</name>
<keyword evidence="4 6" id="KW-0472">Membrane</keyword>
<feature type="transmembrane region" description="Helical" evidence="6">
    <location>
        <begin position="256"/>
        <end position="276"/>
    </location>
</feature>
<dbReference type="HOGENOM" id="CLU_609324_0_0_0"/>
<evidence type="ECO:0000313" key="8">
    <source>
        <dbReference type="EMBL" id="ADY27691.1"/>
    </source>
</evidence>
<sequence length="449" mass="47998">MAALPAAGRRTAPLLERAVIWLLGAFVAAQCFGLPLLGVGPWALWPTLADLLLWLALLLAALYRAPVQLDLRPIGQALAAVTALSALSVLLLFVMGDGRLDVALPFGVFQLFKLLQLLGVFWMAARLPLTQPVLAGWERAARFGFLVMVVTVVWTYFSPAIPQTLGQVLPRGLGVSGPWESYYLHNERGLGTLGYNHAHVAAMVLVQGALLMMLRPLKSNSWVLLGIVVACFLSGARAGLVGALVFVLLESVRTPLRSTVMVLLAGLLGLAALPYLEADLSSLIARQSTILEAGNAENLAGRGDIWQTYVQNLAADPVRLLLGSGMGSGIANNGSNAHMMVLQVLYETGIAGFSVMLLLFWGLMSRLYRLRERRAGIALNVLLGLWATTFATETLYPNSAFGSFLPLLALVMAVALTPASLETAGGEHSASLQERPAAGQPSRTLGWED</sequence>
<dbReference type="Pfam" id="PF04932">
    <property type="entry name" value="Wzy_C"/>
    <property type="match status" value="1"/>
</dbReference>
<reference evidence="9" key="1">
    <citation type="submission" date="2011-02" db="EMBL/GenBank/DDBJ databases">
        <title>The complete sequence of plasmid3 of Deinococcus proteolyticus DSM 20540.</title>
        <authorList>
            <consortium name="US DOE Joint Genome Institute (JGI-PGF)"/>
            <person name="Lucas S."/>
            <person name="Copeland A."/>
            <person name="Lapidus A."/>
            <person name="Bruce D."/>
            <person name="Goodwin L."/>
            <person name="Pitluck S."/>
            <person name="Kyrpides N."/>
            <person name="Mavromatis K."/>
            <person name="Pagani I."/>
            <person name="Ivanova N."/>
            <person name="Ovchinnikova G."/>
            <person name="Zeytun A."/>
            <person name="Detter J.C."/>
            <person name="Han C."/>
            <person name="Land M."/>
            <person name="Hauser L."/>
            <person name="Markowitz V."/>
            <person name="Cheng J.-F."/>
            <person name="Hugenholtz P."/>
            <person name="Woyke T."/>
            <person name="Wu D."/>
            <person name="Pukall R."/>
            <person name="Steenblock K."/>
            <person name="Brambilla E."/>
            <person name="Klenk H.-P."/>
            <person name="Eisen J.A."/>
        </authorList>
    </citation>
    <scope>NUCLEOTIDE SEQUENCE [LARGE SCALE GENOMIC DNA]</scope>
    <source>
        <strain evidence="9">ATCC 35074 / DSM 20540 / JCM 6276 / NBRC 101906 / NCIMB 13154 / VKM Ac-1939 / CCM 2703 / MRP</strain>
        <plasmid evidence="9">Plasmid pDEIPR03</plasmid>
    </source>
</reference>
<gene>
    <name evidence="8" type="ordered locus">Deipr_2577</name>
</gene>
<keyword evidence="8" id="KW-0614">Plasmid</keyword>
<reference evidence="8 9" key="2">
    <citation type="journal article" date="2012" name="Stand. Genomic Sci.">
        <title>Complete genome sequence of the orange-red pigmented, radioresistant Deinococcus proteolyticus type strain (MRP(T)).</title>
        <authorList>
            <person name="Copeland A."/>
            <person name="Zeytun A."/>
            <person name="Yassawong M."/>
            <person name="Nolan M."/>
            <person name="Lucas S."/>
            <person name="Hammon N."/>
            <person name="Deshpande S."/>
            <person name="Cheng J.F."/>
            <person name="Han C."/>
            <person name="Tapia R."/>
            <person name="Goodwin L.A."/>
            <person name="Pitluck S."/>
            <person name="Mavromatis K."/>
            <person name="Liolios K."/>
            <person name="Pagani I."/>
            <person name="Ivanova N."/>
            <person name="Mikhailova N."/>
            <person name="Pati A."/>
            <person name="Chen A."/>
            <person name="Palaniappan K."/>
            <person name="Land M."/>
            <person name="Hauser L."/>
            <person name="Jeffries C.D."/>
            <person name="Brambilla E.M."/>
            <person name="Rohde M."/>
            <person name="Sikorski J."/>
            <person name="Pukall R."/>
            <person name="Goker M."/>
            <person name="Detter J.C."/>
            <person name="Woyke T."/>
            <person name="Bristow J."/>
            <person name="Eisen J.A."/>
            <person name="Markowitz V."/>
            <person name="Hugenholtz P."/>
            <person name="Kyrpides N.C."/>
            <person name="Klenk H.P."/>
            <person name="Lapidus A."/>
        </authorList>
    </citation>
    <scope>NUCLEOTIDE SEQUENCE [LARGE SCALE GENOMIC DNA]</scope>
    <source>
        <strain evidence="9">ATCC 35074 / DSM 20540 / JCM 6276 / NBRC 101906 / NCIMB 13154 / VKM Ac-1939 / CCM 2703 / MRP</strain>
        <plasmid evidence="9">Plasmid pDEIPR03</plasmid>
    </source>
</reference>
<comment type="subcellular location">
    <subcellularLocation>
        <location evidence="1">Membrane</location>
        <topology evidence="1">Multi-pass membrane protein</topology>
    </subcellularLocation>
</comment>
<feature type="transmembrane region" description="Helical" evidence="6">
    <location>
        <begin position="222"/>
        <end position="249"/>
    </location>
</feature>
<feature type="domain" description="O-antigen ligase-related" evidence="7">
    <location>
        <begin position="223"/>
        <end position="356"/>
    </location>
</feature>
<dbReference type="InterPro" id="IPR007016">
    <property type="entry name" value="O-antigen_ligase-rel_domated"/>
</dbReference>